<comment type="caution">
    <text evidence="1">The sequence shown here is derived from an EMBL/GenBank/DDBJ whole genome shotgun (WGS) entry which is preliminary data.</text>
</comment>
<evidence type="ECO:0000313" key="1">
    <source>
        <dbReference type="EMBL" id="KWZ86476.1"/>
    </source>
</evidence>
<sequence>MASQAAKTRARANDISTRWRNEGYEKAHLHNALILIVLRLL</sequence>
<dbReference type="PATRIC" id="fig|1398.22.peg.1"/>
<dbReference type="Proteomes" id="UP000070376">
    <property type="component" value="Unassembled WGS sequence"/>
</dbReference>
<organism evidence="1 2">
    <name type="scientific">Heyndrickxia coagulans</name>
    <name type="common">Weizmannia coagulans</name>
    <dbReference type="NCBI Taxonomy" id="1398"/>
    <lineage>
        <taxon>Bacteria</taxon>
        <taxon>Bacillati</taxon>
        <taxon>Bacillota</taxon>
        <taxon>Bacilli</taxon>
        <taxon>Bacillales</taxon>
        <taxon>Bacillaceae</taxon>
        <taxon>Heyndrickxia</taxon>
    </lineage>
</organism>
<evidence type="ECO:0000313" key="2">
    <source>
        <dbReference type="Proteomes" id="UP000070376"/>
    </source>
</evidence>
<reference evidence="2" key="1">
    <citation type="submission" date="2016-01" db="EMBL/GenBank/DDBJ databases">
        <authorList>
            <person name="Mitreva M."/>
            <person name="Pepin K.H."/>
            <person name="Mihindukulasuriya K.A."/>
            <person name="Fulton R."/>
            <person name="Fronick C."/>
            <person name="O'Laughlin M."/>
            <person name="Miner T."/>
            <person name="Herter B."/>
            <person name="Rosa B.A."/>
            <person name="Cordes M."/>
            <person name="Tomlinson C."/>
            <person name="Wollam A."/>
            <person name="Palsikar V.B."/>
            <person name="Mardis E.R."/>
            <person name="Wilson R.K."/>
        </authorList>
    </citation>
    <scope>NUCLEOTIDE SEQUENCE [LARGE SCALE GENOMIC DNA]</scope>
    <source>
        <strain evidence="2">GED7749B</strain>
    </source>
</reference>
<proteinExistence type="predicted"/>
<name>A0A150KDR1_HEYCO</name>
<gene>
    <name evidence="1" type="ORF">HMPREF3213_00001</name>
</gene>
<dbReference type="EMBL" id="LRPN01000001">
    <property type="protein sequence ID" value="KWZ86476.1"/>
    <property type="molecule type" value="Genomic_DNA"/>
</dbReference>
<protein>
    <submittedName>
        <fullName evidence="1">Uncharacterized protein</fullName>
    </submittedName>
</protein>
<dbReference type="AlphaFoldDB" id="A0A150KDR1"/>
<accession>A0A150KDR1</accession>